<feature type="transmembrane region" description="Helical" evidence="1">
    <location>
        <begin position="36"/>
        <end position="56"/>
    </location>
</feature>
<protein>
    <submittedName>
        <fullName evidence="2">DUF2298 domain-containing protein</fullName>
    </submittedName>
</protein>
<keyword evidence="1" id="KW-0472">Membrane</keyword>
<evidence type="ECO:0000313" key="2">
    <source>
        <dbReference type="EMBL" id="MFC6891046.1"/>
    </source>
</evidence>
<name>A0ABD5UNX4_9EURY</name>
<feature type="transmembrane region" description="Helical" evidence="1">
    <location>
        <begin position="62"/>
        <end position="83"/>
    </location>
</feature>
<evidence type="ECO:0000313" key="3">
    <source>
        <dbReference type="Proteomes" id="UP001596296"/>
    </source>
</evidence>
<sequence length="806" mass="84496">MEYLLVVRWLLAFAVLGGIAYPLTARIFRGFPAGGIGFSPVVALAVSTTVALWVGRVAYGDWTAWLGVGALLLVSAAALPVGVDRKALVDRRIDVGDLRGVVDLEWITERTTDPSAATSSAVVFLAAFLFVVAIRAADPAVVPVGGEKFLDYGLLRSILRAETLPPTDVWFAGEPLTYYYGGHLAVALVATLTGTPPAYAYNLGLAGAYACLVAGAFDLARAIAADRGLAERGAARAGALAAVLVGLASNLVPAIGIALRTLPDPAARTLAGLVTTGGPEAAETLLADTARFHYWTASRVIDGTINEFPLFAFLNGDLHAHMLGAPFLLFGTAVAYAYWRTPQSSIARRRGLLVGVVVPFLGTLAVIHTWDLPTLLGVCWLALAFAPASPVTLLPGGDRLRSVLRSRLDSGPLRTEIERTSGALAVTVVLGALGFVLAAPFLLSAGGQQTPALVDPADRSALGALVRVHGVFLAGFLLYLLGRFPSGRLPLVGGVLALAVAGVLVGVPAVALVGPILVLGWVASRTGRDVGFETTLVLAGAGLVGLVEFVHLSELAGPGRLNTVFKIYFNVWVLWGVALGVVLALAYARGFSVPATRSKSVALLGGVRARLPDQRAASRVVVVVLVVSVLPYAAFALGGHFAANDAGTLDATAHLEENRSAEAAGIRWLDAHATREDVLLAAPGATRSPEGLAEHPGEPGPYTWEANPASSFTGIPTVAGWDHQVGYRGTEAYYGRVADVDRAYAGSDAERVAVLREYDVRYVWVGPGERARYGEDVSIGDLRGVEIAFETDGVRIYRVDHDRLAA</sequence>
<keyword evidence="3" id="KW-1185">Reference proteome</keyword>
<dbReference type="AlphaFoldDB" id="A0ABD5UNX4"/>
<feature type="transmembrane region" description="Helical" evidence="1">
    <location>
        <begin position="494"/>
        <end position="523"/>
    </location>
</feature>
<feature type="transmembrane region" description="Helical" evidence="1">
    <location>
        <begin position="616"/>
        <end position="637"/>
    </location>
</feature>
<proteinExistence type="predicted"/>
<dbReference type="EMBL" id="JBHSXL010000001">
    <property type="protein sequence ID" value="MFC6891046.1"/>
    <property type="molecule type" value="Genomic_DNA"/>
</dbReference>
<organism evidence="2 3">
    <name type="scientific">Halopenitus salinus</name>
    <dbReference type="NCBI Taxonomy" id="1198295"/>
    <lineage>
        <taxon>Archaea</taxon>
        <taxon>Methanobacteriati</taxon>
        <taxon>Methanobacteriota</taxon>
        <taxon>Stenosarchaea group</taxon>
        <taxon>Halobacteria</taxon>
        <taxon>Halobacteriales</taxon>
        <taxon>Haloferacaceae</taxon>
        <taxon>Halopenitus</taxon>
    </lineage>
</organism>
<feature type="transmembrane region" description="Helical" evidence="1">
    <location>
        <begin position="238"/>
        <end position="259"/>
    </location>
</feature>
<feature type="transmembrane region" description="Helical" evidence="1">
    <location>
        <begin position="567"/>
        <end position="588"/>
    </location>
</feature>
<reference evidence="2 3" key="1">
    <citation type="journal article" date="2019" name="Int. J. Syst. Evol. Microbiol.">
        <title>The Global Catalogue of Microorganisms (GCM) 10K type strain sequencing project: providing services to taxonomists for standard genome sequencing and annotation.</title>
        <authorList>
            <consortium name="The Broad Institute Genomics Platform"/>
            <consortium name="The Broad Institute Genome Sequencing Center for Infectious Disease"/>
            <person name="Wu L."/>
            <person name="Ma J."/>
        </authorList>
    </citation>
    <scope>NUCLEOTIDE SEQUENCE [LARGE SCALE GENOMIC DNA]</scope>
    <source>
        <strain evidence="2 3">SKJ47</strain>
    </source>
</reference>
<feature type="transmembrane region" description="Helical" evidence="1">
    <location>
        <begin position="375"/>
        <end position="397"/>
    </location>
</feature>
<keyword evidence="1" id="KW-0812">Transmembrane</keyword>
<feature type="transmembrane region" description="Helical" evidence="1">
    <location>
        <begin position="116"/>
        <end position="137"/>
    </location>
</feature>
<dbReference type="PANTHER" id="PTHR10790:SF51">
    <property type="entry name" value="TETRATRICOPEPTIDE REPEAT PROTEIN"/>
    <property type="match status" value="1"/>
</dbReference>
<feature type="transmembrane region" description="Helical" evidence="1">
    <location>
        <begin position="462"/>
        <end position="482"/>
    </location>
</feature>
<accession>A0ABD5UNX4</accession>
<dbReference type="Pfam" id="PF10060">
    <property type="entry name" value="DUF2298"/>
    <property type="match status" value="1"/>
</dbReference>
<gene>
    <name evidence="2" type="ORF">ACFQE9_00145</name>
</gene>
<feature type="transmembrane region" description="Helical" evidence="1">
    <location>
        <begin position="318"/>
        <end position="339"/>
    </location>
</feature>
<dbReference type="InterPro" id="IPR018746">
    <property type="entry name" value="DUF2298"/>
</dbReference>
<comment type="caution">
    <text evidence="2">The sequence shown here is derived from an EMBL/GenBank/DDBJ whole genome shotgun (WGS) entry which is preliminary data.</text>
</comment>
<feature type="transmembrane region" description="Helical" evidence="1">
    <location>
        <begin position="6"/>
        <end position="24"/>
    </location>
</feature>
<feature type="transmembrane region" description="Helical" evidence="1">
    <location>
        <begin position="198"/>
        <end position="217"/>
    </location>
</feature>
<dbReference type="PANTHER" id="PTHR10790">
    <property type="entry name" value="TPR-DOMAIN CONTAINING PROTEIN"/>
    <property type="match status" value="1"/>
</dbReference>
<feature type="transmembrane region" description="Helical" evidence="1">
    <location>
        <begin position="423"/>
        <end position="442"/>
    </location>
</feature>
<dbReference type="RefSeq" id="WP_379738669.1">
    <property type="nucleotide sequence ID" value="NZ_JBHSVN010000001.1"/>
</dbReference>
<keyword evidence="1" id="KW-1133">Transmembrane helix</keyword>
<dbReference type="NCBIfam" id="TIGR03662">
    <property type="entry name" value="Chlor_Arch_YYY"/>
    <property type="match status" value="1"/>
</dbReference>
<feature type="transmembrane region" description="Helical" evidence="1">
    <location>
        <begin position="351"/>
        <end position="369"/>
    </location>
</feature>
<dbReference type="Proteomes" id="UP001596296">
    <property type="component" value="Unassembled WGS sequence"/>
</dbReference>
<evidence type="ECO:0000256" key="1">
    <source>
        <dbReference type="SAM" id="Phobius"/>
    </source>
</evidence>